<dbReference type="GO" id="GO:0006508">
    <property type="term" value="P:proteolysis"/>
    <property type="evidence" value="ECO:0007669"/>
    <property type="project" value="InterPro"/>
</dbReference>
<protein>
    <recommendedName>
        <fullName evidence="3">AB hydrolase-1 domain-containing protein</fullName>
    </recommendedName>
</protein>
<dbReference type="InterPro" id="IPR050228">
    <property type="entry name" value="Carboxylesterase_BioH"/>
</dbReference>
<dbReference type="InterPro" id="IPR005945">
    <property type="entry name" value="Pro_imino_pep"/>
</dbReference>
<name>A0A8H5H7V5_9AGAR</name>
<dbReference type="OrthoDB" id="190201at2759"/>
<sequence>MNHLPRSSPKHWFNLRYFVSSALSLPSSCAMTIPVKDGTIPFVIGEETFQTYYKVFGDIASSTQPPLVVLHGGPGIAHNYMVPVGDLAGQSSTAVIMYDQIGCGRSTHLQSKPVDFWTIDLFIAELENLLLHFSIVSSFDLLGHSWGATLAAEFVVRRQPSGLRRLILANCLASAKARNIAVATRRKQLSEDIQETLRAHEQAGTVMAPEYKRAMQIYRANFSCRIQPFPDDVAFSFDQIDIDSTVIKAMRKGPTGLEDKWDITESIHLIRIPTLLINSEYDFMMDEVCAPYFERIEKIKWVKFANSSHMPHIDKANPHRVLGDYSGQMQMTSLGTVVSEHRTVLMKGGISTVVQFRAMDWGMETCELHISIPRETSNLTISRPNQSISVFQLNTTIVQDGTTLSYNTRPPPFLKLTDLTVDSANGAVWKQEFSCSEEEILTFELACPVTEQTENGCHVEWIQEKSPLDAVIFMRQYATA</sequence>
<organism evidence="4 6">
    <name type="scientific">Collybiopsis confluens</name>
    <dbReference type="NCBI Taxonomy" id="2823264"/>
    <lineage>
        <taxon>Eukaryota</taxon>
        <taxon>Fungi</taxon>
        <taxon>Dikarya</taxon>
        <taxon>Basidiomycota</taxon>
        <taxon>Agaricomycotina</taxon>
        <taxon>Agaricomycetes</taxon>
        <taxon>Agaricomycetidae</taxon>
        <taxon>Agaricales</taxon>
        <taxon>Marasmiineae</taxon>
        <taxon>Omphalotaceae</taxon>
        <taxon>Collybiopsis</taxon>
    </lineage>
</organism>
<evidence type="ECO:0000313" key="4">
    <source>
        <dbReference type="EMBL" id="KAF5378250.1"/>
    </source>
</evidence>
<dbReference type="PANTHER" id="PTHR43194:SF2">
    <property type="entry name" value="PEROXISOMAL MEMBRANE PROTEIN LPX1"/>
    <property type="match status" value="1"/>
</dbReference>
<dbReference type="Gene3D" id="3.40.50.1820">
    <property type="entry name" value="alpha/beta hydrolase"/>
    <property type="match status" value="1"/>
</dbReference>
<evidence type="ECO:0000256" key="2">
    <source>
        <dbReference type="ARBA" id="ARBA00022801"/>
    </source>
</evidence>
<evidence type="ECO:0000313" key="6">
    <source>
        <dbReference type="Proteomes" id="UP000518752"/>
    </source>
</evidence>
<dbReference type="InterPro" id="IPR000073">
    <property type="entry name" value="AB_hydrolase_1"/>
</dbReference>
<accession>A0A8H5H7V5</accession>
<evidence type="ECO:0000256" key="1">
    <source>
        <dbReference type="ARBA" id="ARBA00010088"/>
    </source>
</evidence>
<proteinExistence type="inferred from homology"/>
<dbReference type="EMBL" id="JAACJN010000078">
    <property type="protein sequence ID" value="KAF5378258.1"/>
    <property type="molecule type" value="Genomic_DNA"/>
</dbReference>
<dbReference type="NCBIfam" id="TIGR01250">
    <property type="entry name" value="pro_imino_pep_2"/>
    <property type="match status" value="1"/>
</dbReference>
<evidence type="ECO:0000259" key="3">
    <source>
        <dbReference type="Pfam" id="PF00561"/>
    </source>
</evidence>
<dbReference type="InterPro" id="IPR029058">
    <property type="entry name" value="AB_hydrolase_fold"/>
</dbReference>
<dbReference type="AlphaFoldDB" id="A0A8H5H7V5"/>
<evidence type="ECO:0000313" key="5">
    <source>
        <dbReference type="EMBL" id="KAF5378258.1"/>
    </source>
</evidence>
<dbReference type="Pfam" id="PF00561">
    <property type="entry name" value="Abhydrolase_1"/>
    <property type="match status" value="1"/>
</dbReference>
<keyword evidence="6" id="KW-1185">Reference proteome</keyword>
<dbReference type="InterPro" id="IPR002410">
    <property type="entry name" value="Peptidase_S33"/>
</dbReference>
<dbReference type="SUPFAM" id="SSF53474">
    <property type="entry name" value="alpha/beta-Hydrolases"/>
    <property type="match status" value="1"/>
</dbReference>
<dbReference type="PRINTS" id="PR00793">
    <property type="entry name" value="PROAMNOPTASE"/>
</dbReference>
<gene>
    <name evidence="5" type="ORF">D9757_009143</name>
    <name evidence="4" type="ORF">D9757_009149</name>
</gene>
<feature type="domain" description="AB hydrolase-1" evidence="3">
    <location>
        <begin position="65"/>
        <end position="316"/>
    </location>
</feature>
<reference evidence="4 6" key="1">
    <citation type="journal article" date="2020" name="ISME J.">
        <title>Uncovering the hidden diversity of litter-decomposition mechanisms in mushroom-forming fungi.</title>
        <authorList>
            <person name="Floudas D."/>
            <person name="Bentzer J."/>
            <person name="Ahren D."/>
            <person name="Johansson T."/>
            <person name="Persson P."/>
            <person name="Tunlid A."/>
        </authorList>
    </citation>
    <scope>NUCLEOTIDE SEQUENCE [LARGE SCALE GENOMIC DNA]</scope>
    <source>
        <strain evidence="4 6">CBS 406.79</strain>
    </source>
</reference>
<dbReference type="EMBL" id="JAACJN010000078">
    <property type="protein sequence ID" value="KAF5378250.1"/>
    <property type="molecule type" value="Genomic_DNA"/>
</dbReference>
<dbReference type="PANTHER" id="PTHR43194">
    <property type="entry name" value="HYDROLASE ALPHA/BETA FOLD FAMILY"/>
    <property type="match status" value="1"/>
</dbReference>
<keyword evidence="2" id="KW-0378">Hydrolase</keyword>
<comment type="caution">
    <text evidence="4">The sequence shown here is derived from an EMBL/GenBank/DDBJ whole genome shotgun (WGS) entry which is preliminary data.</text>
</comment>
<dbReference type="Proteomes" id="UP000518752">
    <property type="component" value="Unassembled WGS sequence"/>
</dbReference>
<dbReference type="GO" id="GO:0008233">
    <property type="term" value="F:peptidase activity"/>
    <property type="evidence" value="ECO:0007669"/>
    <property type="project" value="InterPro"/>
</dbReference>
<comment type="similarity">
    <text evidence="1">Belongs to the peptidase S33 family.</text>
</comment>